<organism evidence="5 6">
    <name type="scientific">Anaerostipes butyraticus</name>
    <dbReference type="NCBI Taxonomy" id="645466"/>
    <lineage>
        <taxon>Bacteria</taxon>
        <taxon>Bacillati</taxon>
        <taxon>Bacillota</taxon>
        <taxon>Clostridia</taxon>
        <taxon>Lachnospirales</taxon>
        <taxon>Lachnospiraceae</taxon>
        <taxon>Anaerostipes</taxon>
    </lineage>
</organism>
<dbReference type="RefSeq" id="WP_201311733.1">
    <property type="nucleotide sequence ID" value="NZ_BLYI01000047.1"/>
</dbReference>
<evidence type="ECO:0000256" key="1">
    <source>
        <dbReference type="ARBA" id="ARBA00023015"/>
    </source>
</evidence>
<comment type="caution">
    <text evidence="5">The sequence shown here is derived from an EMBL/GenBank/DDBJ whole genome shotgun (WGS) entry which is preliminary data.</text>
</comment>
<dbReference type="InterPro" id="IPR028978">
    <property type="entry name" value="Chorismate_lyase_/UTRA_dom_sf"/>
</dbReference>
<evidence type="ECO:0000256" key="3">
    <source>
        <dbReference type="ARBA" id="ARBA00023163"/>
    </source>
</evidence>
<feature type="domain" description="HTH gntR-type" evidence="4">
    <location>
        <begin position="3"/>
        <end position="71"/>
    </location>
</feature>
<keyword evidence="6" id="KW-1185">Reference proteome</keyword>
<dbReference type="Gene3D" id="1.10.10.10">
    <property type="entry name" value="Winged helix-like DNA-binding domain superfamily/Winged helix DNA-binding domain"/>
    <property type="match status" value="1"/>
</dbReference>
<evidence type="ECO:0000313" key="5">
    <source>
        <dbReference type="EMBL" id="GFO86043.1"/>
    </source>
</evidence>
<dbReference type="Pfam" id="PF00392">
    <property type="entry name" value="GntR"/>
    <property type="match status" value="1"/>
</dbReference>
<dbReference type="AlphaFoldDB" id="A0A916QCD3"/>
<dbReference type="SMART" id="SM00345">
    <property type="entry name" value="HTH_GNTR"/>
    <property type="match status" value="1"/>
</dbReference>
<dbReference type="PRINTS" id="PR00035">
    <property type="entry name" value="HTHGNTR"/>
</dbReference>
<dbReference type="SUPFAM" id="SSF64288">
    <property type="entry name" value="Chorismate lyase-like"/>
    <property type="match status" value="1"/>
</dbReference>
<dbReference type="InterPro" id="IPR036390">
    <property type="entry name" value="WH_DNA-bd_sf"/>
</dbReference>
<dbReference type="InterPro" id="IPR036388">
    <property type="entry name" value="WH-like_DNA-bd_sf"/>
</dbReference>
<keyword evidence="1" id="KW-0805">Transcription regulation</keyword>
<dbReference type="GO" id="GO:0045892">
    <property type="term" value="P:negative regulation of DNA-templated transcription"/>
    <property type="evidence" value="ECO:0007669"/>
    <property type="project" value="TreeGrafter"/>
</dbReference>
<dbReference type="SMART" id="SM00866">
    <property type="entry name" value="UTRA"/>
    <property type="match status" value="1"/>
</dbReference>
<name>A0A916QCD3_9FIRM</name>
<proteinExistence type="predicted"/>
<dbReference type="InterPro" id="IPR011663">
    <property type="entry name" value="UTRA"/>
</dbReference>
<dbReference type="EMBL" id="BLYI01000047">
    <property type="protein sequence ID" value="GFO86043.1"/>
    <property type="molecule type" value="Genomic_DNA"/>
</dbReference>
<evidence type="ECO:0000259" key="4">
    <source>
        <dbReference type="PROSITE" id="PS50949"/>
    </source>
</evidence>
<dbReference type="PANTHER" id="PTHR44846:SF12">
    <property type="entry name" value="HTH-TYPE TRANSCRIPTIONAL REGULATOR TRER"/>
    <property type="match status" value="1"/>
</dbReference>
<dbReference type="GO" id="GO:0003700">
    <property type="term" value="F:DNA-binding transcription factor activity"/>
    <property type="evidence" value="ECO:0007669"/>
    <property type="project" value="InterPro"/>
</dbReference>
<evidence type="ECO:0000313" key="6">
    <source>
        <dbReference type="Proteomes" id="UP000613208"/>
    </source>
</evidence>
<reference evidence="5" key="1">
    <citation type="submission" date="2020-06" db="EMBL/GenBank/DDBJ databases">
        <title>Characterization of fructooligosaccharide metabolism and fructooligosaccharide-degrading enzymes in human commensal butyrate producers.</title>
        <authorList>
            <person name="Tanno H."/>
            <person name="Fujii T."/>
            <person name="Hirano K."/>
            <person name="Maeno S."/>
            <person name="Tonozuka T."/>
            <person name="Sakamoto M."/>
            <person name="Ohkuma M."/>
            <person name="Tochio T."/>
            <person name="Endo A."/>
        </authorList>
    </citation>
    <scope>NUCLEOTIDE SEQUENCE</scope>
    <source>
        <strain evidence="5">JCM 17466</strain>
    </source>
</reference>
<sequence>MAAAKYHHIYEILRERIEHEEYPPTSFLPSEHTLIEEFDCSRNTIRRAVQLLAKNGYVQSIQGKGVNIIYRPKDQSEFILDGIESMKEAASRNQKDYTTKIICFAELTVDQHIHQRTSFPVGKEIYYLQRVRYFGGTALIIDHNYFLKDVVKNLTPEIAKKSIYDYMEHELGEKIVTTKRRMTVEHITQIDERYMNMKDYNCLAVVSSWTFNGDGIMFEFTQSRHRPDKFAFYEQAQRLNDSLIKEGI</sequence>
<keyword evidence="2" id="KW-0238">DNA-binding</keyword>
<dbReference type="Gene3D" id="3.40.1410.10">
    <property type="entry name" value="Chorismate lyase-like"/>
    <property type="match status" value="1"/>
</dbReference>
<dbReference type="InterPro" id="IPR050679">
    <property type="entry name" value="Bact_HTH_transcr_reg"/>
</dbReference>
<gene>
    <name evidence="5" type="primary">treR_4</name>
    <name evidence="5" type="ORF">ANBU17_23900</name>
</gene>
<evidence type="ECO:0000256" key="2">
    <source>
        <dbReference type="ARBA" id="ARBA00023125"/>
    </source>
</evidence>
<protein>
    <submittedName>
        <fullName evidence="5">GntR family transcriptional regulator</fullName>
    </submittedName>
</protein>
<accession>A0A916QCD3</accession>
<dbReference type="InterPro" id="IPR000524">
    <property type="entry name" value="Tscrpt_reg_HTH_GntR"/>
</dbReference>
<dbReference type="GO" id="GO:0003677">
    <property type="term" value="F:DNA binding"/>
    <property type="evidence" value="ECO:0007669"/>
    <property type="project" value="UniProtKB-KW"/>
</dbReference>
<dbReference type="Pfam" id="PF07702">
    <property type="entry name" value="UTRA"/>
    <property type="match status" value="1"/>
</dbReference>
<dbReference type="PANTHER" id="PTHR44846">
    <property type="entry name" value="MANNOSYL-D-GLYCERATE TRANSPORT/METABOLISM SYSTEM REPRESSOR MNGR-RELATED"/>
    <property type="match status" value="1"/>
</dbReference>
<dbReference type="CDD" id="cd07377">
    <property type="entry name" value="WHTH_GntR"/>
    <property type="match status" value="1"/>
</dbReference>
<dbReference type="SUPFAM" id="SSF46785">
    <property type="entry name" value="Winged helix' DNA-binding domain"/>
    <property type="match status" value="1"/>
</dbReference>
<keyword evidence="3" id="KW-0804">Transcription</keyword>
<dbReference type="Proteomes" id="UP000613208">
    <property type="component" value="Unassembled WGS sequence"/>
</dbReference>
<dbReference type="PROSITE" id="PS50949">
    <property type="entry name" value="HTH_GNTR"/>
    <property type="match status" value="1"/>
</dbReference>